<name>J3LZV4_ORYBR</name>
<accession>J3LZV4</accession>
<keyword evidence="2" id="KW-1185">Reference proteome</keyword>
<dbReference type="Gramene" id="OB04G26790.1">
    <property type="protein sequence ID" value="OB04G26790.1"/>
    <property type="gene ID" value="OB04G26790"/>
</dbReference>
<dbReference type="EnsemblPlants" id="OB04G26790.1">
    <property type="protein sequence ID" value="OB04G26790.1"/>
    <property type="gene ID" value="OB04G26790"/>
</dbReference>
<evidence type="ECO:0000313" key="1">
    <source>
        <dbReference type="EnsemblPlants" id="OB04G26790.1"/>
    </source>
</evidence>
<reference evidence="1" key="2">
    <citation type="submission" date="2013-04" db="UniProtKB">
        <authorList>
            <consortium name="EnsemblPlants"/>
        </authorList>
    </citation>
    <scope>IDENTIFICATION</scope>
</reference>
<dbReference type="HOGENOM" id="CLU_2041656_0_0_1"/>
<evidence type="ECO:0000313" key="2">
    <source>
        <dbReference type="Proteomes" id="UP000006038"/>
    </source>
</evidence>
<proteinExistence type="predicted"/>
<sequence>MEMLLETMRDDHGGDGTRGQRATFTVAEANGLGVGNGQCRQATAKTVNEWLENEVCIAVSGNSPSIGHGKDGGMVAVGLGKGGEWERGSEGGQAMIRCQEDKRIRPCLVLNFFSKNITSNL</sequence>
<protein>
    <submittedName>
        <fullName evidence="1">Uncharacterized protein</fullName>
    </submittedName>
</protein>
<reference evidence="1" key="1">
    <citation type="journal article" date="2013" name="Nat. Commun.">
        <title>Whole-genome sequencing of Oryza brachyantha reveals mechanisms underlying Oryza genome evolution.</title>
        <authorList>
            <person name="Chen J."/>
            <person name="Huang Q."/>
            <person name="Gao D."/>
            <person name="Wang J."/>
            <person name="Lang Y."/>
            <person name="Liu T."/>
            <person name="Li B."/>
            <person name="Bai Z."/>
            <person name="Luis Goicoechea J."/>
            <person name="Liang C."/>
            <person name="Chen C."/>
            <person name="Zhang W."/>
            <person name="Sun S."/>
            <person name="Liao Y."/>
            <person name="Zhang X."/>
            <person name="Yang L."/>
            <person name="Song C."/>
            <person name="Wang M."/>
            <person name="Shi J."/>
            <person name="Liu G."/>
            <person name="Liu J."/>
            <person name="Zhou H."/>
            <person name="Zhou W."/>
            <person name="Yu Q."/>
            <person name="An N."/>
            <person name="Chen Y."/>
            <person name="Cai Q."/>
            <person name="Wang B."/>
            <person name="Liu B."/>
            <person name="Min J."/>
            <person name="Huang Y."/>
            <person name="Wu H."/>
            <person name="Li Z."/>
            <person name="Zhang Y."/>
            <person name="Yin Y."/>
            <person name="Song W."/>
            <person name="Jiang J."/>
            <person name="Jackson S.A."/>
            <person name="Wing R.A."/>
            <person name="Wang J."/>
            <person name="Chen M."/>
        </authorList>
    </citation>
    <scope>NUCLEOTIDE SEQUENCE [LARGE SCALE GENOMIC DNA]</scope>
    <source>
        <strain evidence="1">cv. IRGC 101232</strain>
    </source>
</reference>
<organism evidence="1">
    <name type="scientific">Oryza brachyantha</name>
    <name type="common">malo sina</name>
    <dbReference type="NCBI Taxonomy" id="4533"/>
    <lineage>
        <taxon>Eukaryota</taxon>
        <taxon>Viridiplantae</taxon>
        <taxon>Streptophyta</taxon>
        <taxon>Embryophyta</taxon>
        <taxon>Tracheophyta</taxon>
        <taxon>Spermatophyta</taxon>
        <taxon>Magnoliopsida</taxon>
        <taxon>Liliopsida</taxon>
        <taxon>Poales</taxon>
        <taxon>Poaceae</taxon>
        <taxon>BOP clade</taxon>
        <taxon>Oryzoideae</taxon>
        <taxon>Oryzeae</taxon>
        <taxon>Oryzinae</taxon>
        <taxon>Oryza</taxon>
    </lineage>
</organism>
<dbReference type="Proteomes" id="UP000006038">
    <property type="component" value="Chromosome 4"/>
</dbReference>
<dbReference type="AlphaFoldDB" id="J3LZV4"/>